<protein>
    <recommendedName>
        <fullName evidence="2">Ricin B lectin domain-containing protein</fullName>
    </recommendedName>
</protein>
<feature type="compositionally biased region" description="Polar residues" evidence="1">
    <location>
        <begin position="227"/>
        <end position="248"/>
    </location>
</feature>
<feature type="compositionally biased region" description="Low complexity" evidence="1">
    <location>
        <begin position="418"/>
        <end position="434"/>
    </location>
</feature>
<proteinExistence type="predicted"/>
<reference evidence="3" key="1">
    <citation type="submission" date="2020-12" db="EMBL/GenBank/DDBJ databases">
        <title>Metabolic potential, ecology and presence of endohyphal bacteria is reflected in genomic diversity of Mucoromycotina.</title>
        <authorList>
            <person name="Muszewska A."/>
            <person name="Okrasinska A."/>
            <person name="Steczkiewicz K."/>
            <person name="Drgas O."/>
            <person name="Orlowska M."/>
            <person name="Perlinska-Lenart U."/>
            <person name="Aleksandrzak-Piekarczyk T."/>
            <person name="Szatraj K."/>
            <person name="Zielenkiewicz U."/>
            <person name="Pilsyk S."/>
            <person name="Malc E."/>
            <person name="Mieczkowski P."/>
            <person name="Kruszewska J.S."/>
            <person name="Biernat P."/>
            <person name="Pawlowska J."/>
        </authorList>
    </citation>
    <scope>NUCLEOTIDE SEQUENCE</scope>
    <source>
        <strain evidence="3">WA0000051536</strain>
    </source>
</reference>
<name>A0A8H7Q851_9FUNG</name>
<sequence>MSSIPQGNFWIISRKNGTALDVFDGQTKDGANVIIWPQKFNDSDNQLWAYDNGCFVNKKSGLGNTKRLLQKLPFCNTSYANRNENFIGHHKTSTAKPDHVFSQVPLRKRRMLCKTPANRASRNNRLVFFGFDNGFIYSAAYPNLVLDIKGEGAKDGASVILYNRKENDNLNQLWDMEPHAQFEGSLNLAATDSMTHKKETFGLPTPGYGAQINVPPGLTSVPDRPQLQYSGTANSTVSQEDWSAQVQSLHPAHAQGVNRPVPPPPQSQGPQSSQGNYPPPPQSQGPQSSQGNYPPPPQSQGSQSSHGNYPPPQGYNSPPAPGYGTSPTQSYGGPPPQQYGEGSYQQSNYPPPPPPDKYNYAPPSAGGYSNYPPPPVQQGSYGAYPPPPPGHGGYSSPPIQQGGYSSPLPPNQQGGYGQQQQYFSQNSYNQQQGSYPPPPPGY</sequence>
<dbReference type="InterPro" id="IPR000772">
    <property type="entry name" value="Ricin_B_lectin"/>
</dbReference>
<dbReference type="InterPro" id="IPR035992">
    <property type="entry name" value="Ricin_B-like_lectins"/>
</dbReference>
<organism evidence="3 4">
    <name type="scientific">Umbelopsis vinacea</name>
    <dbReference type="NCBI Taxonomy" id="44442"/>
    <lineage>
        <taxon>Eukaryota</taxon>
        <taxon>Fungi</taxon>
        <taxon>Fungi incertae sedis</taxon>
        <taxon>Mucoromycota</taxon>
        <taxon>Mucoromycotina</taxon>
        <taxon>Umbelopsidomycetes</taxon>
        <taxon>Umbelopsidales</taxon>
        <taxon>Umbelopsidaceae</taxon>
        <taxon>Umbelopsis</taxon>
    </lineage>
</organism>
<accession>A0A8H7Q851</accession>
<evidence type="ECO:0000313" key="4">
    <source>
        <dbReference type="Proteomes" id="UP000612746"/>
    </source>
</evidence>
<dbReference type="EMBL" id="JAEPRA010000003">
    <property type="protein sequence ID" value="KAG2187782.1"/>
    <property type="molecule type" value="Genomic_DNA"/>
</dbReference>
<dbReference type="SUPFAM" id="SSF50370">
    <property type="entry name" value="Ricin B-like lectins"/>
    <property type="match status" value="1"/>
</dbReference>
<comment type="caution">
    <text evidence="3">The sequence shown here is derived from an EMBL/GenBank/DDBJ whole genome shotgun (WGS) entry which is preliminary data.</text>
</comment>
<dbReference type="OrthoDB" id="9895617at2759"/>
<feature type="compositionally biased region" description="Pro residues" evidence="1">
    <location>
        <begin position="309"/>
        <end position="321"/>
    </location>
</feature>
<gene>
    <name evidence="3" type="ORF">INT44_005472</name>
</gene>
<dbReference type="AlphaFoldDB" id="A0A8H7Q851"/>
<evidence type="ECO:0000259" key="2">
    <source>
        <dbReference type="SMART" id="SM00458"/>
    </source>
</evidence>
<evidence type="ECO:0000313" key="3">
    <source>
        <dbReference type="EMBL" id="KAG2187782.1"/>
    </source>
</evidence>
<evidence type="ECO:0000256" key="1">
    <source>
        <dbReference type="SAM" id="MobiDB-lite"/>
    </source>
</evidence>
<dbReference type="Gene3D" id="2.80.10.50">
    <property type="match status" value="2"/>
</dbReference>
<dbReference type="PROSITE" id="PS50231">
    <property type="entry name" value="RICIN_B_LECTIN"/>
    <property type="match status" value="1"/>
</dbReference>
<dbReference type="Proteomes" id="UP000612746">
    <property type="component" value="Unassembled WGS sequence"/>
</dbReference>
<feature type="region of interest" description="Disordered" evidence="1">
    <location>
        <begin position="215"/>
        <end position="442"/>
    </location>
</feature>
<dbReference type="SMART" id="SM00458">
    <property type="entry name" value="RICIN"/>
    <property type="match status" value="1"/>
</dbReference>
<feature type="domain" description="Ricin B lectin" evidence="2">
    <location>
        <begin position="7"/>
        <end position="177"/>
    </location>
</feature>
<feature type="compositionally biased region" description="Low complexity" evidence="1">
    <location>
        <begin position="324"/>
        <end position="348"/>
    </location>
</feature>
<keyword evidence="4" id="KW-1185">Reference proteome</keyword>